<evidence type="ECO:0000256" key="1">
    <source>
        <dbReference type="SAM" id="SignalP"/>
    </source>
</evidence>
<dbReference type="EMBL" id="CAXLJM020000164">
    <property type="protein sequence ID" value="CAL8147204.1"/>
    <property type="molecule type" value="Genomic_DNA"/>
</dbReference>
<name>A0ABP1S9D0_9HEXA</name>
<proteinExistence type="predicted"/>
<accession>A0ABP1S9D0</accession>
<evidence type="ECO:0000313" key="2">
    <source>
        <dbReference type="EMBL" id="CAL8147204.1"/>
    </source>
</evidence>
<keyword evidence="1" id="KW-0732">Signal</keyword>
<evidence type="ECO:0000313" key="3">
    <source>
        <dbReference type="Proteomes" id="UP001642540"/>
    </source>
</evidence>
<sequence>MISKSRTEISVSFFVILLLNGIQNRGFAMGETTSLTNINLSKNHVAVWCYPPYKDDEHRYNEPNLKGLLNLVSSKFGTIVLDNAPLLPELNSIENITNNVINVPILVAEQNKESKEEQQLQVMVSFDLSTNTDPSSNLGNSSYRNSYVVAKHYADKANKIHPNTVDTLLMHHDDYLRVNDINRKGYTSVPLELHSVRESLNKSNASPNATKYKLGITISRTLCRITIGIGPKIEAFYTVLEPLVEHGDLIIPIIYIDHHSDSGLKASEQHGVQLNIFNECEKGLKNMKPQIETIPLVICNPPKSNTLPAISNFLQCWHLMSDWAQKNNRKVIMFEAFDRYNEDPECVEKVGWWRFPNDPNESFFWEKAEVDFLPSKISTDGIKTISFNHRVRSRTTFYSERELNAMLEVVNARFPEIAIDHAPFLASPHSSKNKSDVKWIPQLVAKLNSERRASDLSSQPISVMLIVHRHGSDSINEYSLTFIKALKVAQNTNKIFPGTVSTLVYEGLRGDHIDRGVSLLTADLKTAENGSLQSGLLLGVVIEFAGCEKLNKVVFKPLVKWVKAFIFDVTTISMINGEYDTRSPRDLLRVNLRQG</sequence>
<reference evidence="2 3" key="1">
    <citation type="submission" date="2024-08" db="EMBL/GenBank/DDBJ databases">
        <authorList>
            <person name="Cucini C."/>
            <person name="Frati F."/>
        </authorList>
    </citation>
    <scope>NUCLEOTIDE SEQUENCE [LARGE SCALE GENOMIC DNA]</scope>
</reference>
<organism evidence="2 3">
    <name type="scientific">Orchesella dallaii</name>
    <dbReference type="NCBI Taxonomy" id="48710"/>
    <lineage>
        <taxon>Eukaryota</taxon>
        <taxon>Metazoa</taxon>
        <taxon>Ecdysozoa</taxon>
        <taxon>Arthropoda</taxon>
        <taxon>Hexapoda</taxon>
        <taxon>Collembola</taxon>
        <taxon>Entomobryomorpha</taxon>
        <taxon>Entomobryoidea</taxon>
        <taxon>Orchesellidae</taxon>
        <taxon>Orchesellinae</taxon>
        <taxon>Orchesella</taxon>
    </lineage>
</organism>
<dbReference type="Proteomes" id="UP001642540">
    <property type="component" value="Unassembled WGS sequence"/>
</dbReference>
<protein>
    <submittedName>
        <fullName evidence="2">Uncharacterized protein</fullName>
    </submittedName>
</protein>
<comment type="caution">
    <text evidence="2">The sequence shown here is derived from an EMBL/GenBank/DDBJ whole genome shotgun (WGS) entry which is preliminary data.</text>
</comment>
<gene>
    <name evidence="2" type="ORF">ODALV1_LOCUS31067</name>
</gene>
<feature type="signal peptide" evidence="1">
    <location>
        <begin position="1"/>
        <end position="28"/>
    </location>
</feature>
<keyword evidence="3" id="KW-1185">Reference proteome</keyword>
<feature type="chain" id="PRO_5045868096" evidence="1">
    <location>
        <begin position="29"/>
        <end position="595"/>
    </location>
</feature>